<keyword evidence="1" id="KW-0472">Membrane</keyword>
<gene>
    <name evidence="2" type="ORF">UFOPK1773_00681</name>
</gene>
<dbReference type="Pfam" id="PF11066">
    <property type="entry name" value="DUF2867"/>
    <property type="match status" value="1"/>
</dbReference>
<name>A0A6J6FV89_9ZZZZ</name>
<reference evidence="2" key="1">
    <citation type="submission" date="2020-05" db="EMBL/GenBank/DDBJ databases">
        <authorList>
            <person name="Chiriac C."/>
            <person name="Salcher M."/>
            <person name="Ghai R."/>
            <person name="Kavagutti S V."/>
        </authorList>
    </citation>
    <scope>NUCLEOTIDE SEQUENCE</scope>
</reference>
<proteinExistence type="predicted"/>
<dbReference type="EMBL" id="CAEZUA010000036">
    <property type="protein sequence ID" value="CAB4588518.1"/>
    <property type="molecule type" value="Genomic_DNA"/>
</dbReference>
<evidence type="ECO:0000313" key="2">
    <source>
        <dbReference type="EMBL" id="CAB4588518.1"/>
    </source>
</evidence>
<sequence length="69" mass="8090">MILPGKAWLEFRLDKVDGQTRIIQEARFAPRGLGGQLYWYAVLPFHAFIFPTMLRNIIKRASQENELQK</sequence>
<evidence type="ECO:0000256" key="1">
    <source>
        <dbReference type="SAM" id="Phobius"/>
    </source>
</evidence>
<keyword evidence="1" id="KW-0812">Transmembrane</keyword>
<organism evidence="2">
    <name type="scientific">freshwater metagenome</name>
    <dbReference type="NCBI Taxonomy" id="449393"/>
    <lineage>
        <taxon>unclassified sequences</taxon>
        <taxon>metagenomes</taxon>
        <taxon>ecological metagenomes</taxon>
    </lineage>
</organism>
<dbReference type="AlphaFoldDB" id="A0A6J6FV89"/>
<dbReference type="InterPro" id="IPR021295">
    <property type="entry name" value="DUF2867"/>
</dbReference>
<keyword evidence="1" id="KW-1133">Transmembrane helix</keyword>
<feature type="transmembrane region" description="Helical" evidence="1">
    <location>
        <begin position="37"/>
        <end position="54"/>
    </location>
</feature>
<accession>A0A6J6FV89</accession>
<protein>
    <submittedName>
        <fullName evidence="2">Unannotated protein</fullName>
    </submittedName>
</protein>